<gene>
    <name evidence="1" type="ORF">EA661_04325</name>
</gene>
<dbReference type="Proteomes" id="UP000291286">
    <property type="component" value="Unassembled WGS sequence"/>
</dbReference>
<dbReference type="SUPFAM" id="SSF81901">
    <property type="entry name" value="HCP-like"/>
    <property type="match status" value="1"/>
</dbReference>
<dbReference type="RefSeq" id="WP_130516028.1">
    <property type="nucleotide sequence ID" value="NZ_SHMA01000001.1"/>
</dbReference>
<dbReference type="EMBL" id="SHMB01000001">
    <property type="protein sequence ID" value="TAA33482.1"/>
    <property type="molecule type" value="Genomic_DNA"/>
</dbReference>
<reference evidence="1 2" key="1">
    <citation type="submission" date="2019-02" db="EMBL/GenBank/DDBJ databases">
        <title>WGS of Pseudoxanthomonas species novum from clinical isolates.</title>
        <authorList>
            <person name="Bernier A.-M."/>
            <person name="Bernard K."/>
            <person name="Vachon A."/>
        </authorList>
    </citation>
    <scope>NUCLEOTIDE SEQUENCE [LARGE SCALE GENOMIC DNA]</scope>
    <source>
        <strain evidence="1 2">NML171202</strain>
    </source>
</reference>
<dbReference type="AlphaFoldDB" id="A0A4V2HEM6"/>
<organism evidence="1 2">
    <name type="scientific">Pseudoxanthomonas winnipegensis</name>
    <dbReference type="NCBI Taxonomy" id="2480810"/>
    <lineage>
        <taxon>Bacteria</taxon>
        <taxon>Pseudomonadati</taxon>
        <taxon>Pseudomonadota</taxon>
        <taxon>Gammaproteobacteria</taxon>
        <taxon>Lysobacterales</taxon>
        <taxon>Lysobacteraceae</taxon>
        <taxon>Pseudoxanthomonas</taxon>
    </lineage>
</organism>
<dbReference type="Gene3D" id="1.25.40.10">
    <property type="entry name" value="Tetratricopeptide repeat domain"/>
    <property type="match status" value="1"/>
</dbReference>
<name>A0A4V2HEM6_9GAMM</name>
<comment type="caution">
    <text evidence="1">The sequence shown here is derived from an EMBL/GenBank/DDBJ whole genome shotgun (WGS) entry which is preliminary data.</text>
</comment>
<protein>
    <submittedName>
        <fullName evidence="1">Sel1 repeat family protein</fullName>
    </submittedName>
</protein>
<proteinExistence type="predicted"/>
<sequence length="249" mass="27275">MERIAHSLGHILRCGLLASFVVFITVHSPPGAAKERPHRGAAVDVSPCSQLLEQLLPGDYNFCMGAAAMRKGDMPQALSRMLEAAAWGDKSAQKVLGVAYFNGEGATQDRALGLAWLGLSTERMQPENVGLFNSALEKVTPAQKARADVLYKQMRAKYADDVAAVRADKLFRRKMRELASNPVYGSGKCIRGVNSMGFANPRNPESVYPCSLLSEQRVLNGLQARYDIYFQDWSGRVRTGEVEDIGPGR</sequence>
<accession>A0A4V2HEM6</accession>
<dbReference type="InterPro" id="IPR011990">
    <property type="entry name" value="TPR-like_helical_dom_sf"/>
</dbReference>
<evidence type="ECO:0000313" key="2">
    <source>
        <dbReference type="Proteomes" id="UP000291286"/>
    </source>
</evidence>
<evidence type="ECO:0000313" key="1">
    <source>
        <dbReference type="EMBL" id="TAA33482.1"/>
    </source>
</evidence>